<evidence type="ECO:0000256" key="1">
    <source>
        <dbReference type="SAM" id="Phobius"/>
    </source>
</evidence>
<protein>
    <recommendedName>
        <fullName evidence="2">SEC63 domain-containing protein</fullName>
    </recommendedName>
</protein>
<keyword evidence="1" id="KW-0812">Transmembrane</keyword>
<name>A0A9D4HQB2_DREPO</name>
<evidence type="ECO:0000313" key="4">
    <source>
        <dbReference type="Proteomes" id="UP000828390"/>
    </source>
</evidence>
<dbReference type="Pfam" id="PF02889">
    <property type="entry name" value="Sec63"/>
    <property type="match status" value="1"/>
</dbReference>
<organism evidence="3 4">
    <name type="scientific">Dreissena polymorpha</name>
    <name type="common">Zebra mussel</name>
    <name type="synonym">Mytilus polymorpha</name>
    <dbReference type="NCBI Taxonomy" id="45954"/>
    <lineage>
        <taxon>Eukaryota</taxon>
        <taxon>Metazoa</taxon>
        <taxon>Spiralia</taxon>
        <taxon>Lophotrochozoa</taxon>
        <taxon>Mollusca</taxon>
        <taxon>Bivalvia</taxon>
        <taxon>Autobranchia</taxon>
        <taxon>Heteroconchia</taxon>
        <taxon>Euheterodonta</taxon>
        <taxon>Imparidentia</taxon>
        <taxon>Neoheterodontei</taxon>
        <taxon>Myida</taxon>
        <taxon>Dreissenoidea</taxon>
        <taxon>Dreissenidae</taxon>
        <taxon>Dreissena</taxon>
    </lineage>
</organism>
<comment type="caution">
    <text evidence="3">The sequence shown here is derived from an EMBL/GenBank/DDBJ whole genome shotgun (WGS) entry which is preliminary data.</text>
</comment>
<keyword evidence="4" id="KW-1185">Reference proteome</keyword>
<sequence length="79" mass="9047">MGSIIKKCVHALPQLDLEATIQPITRTVLRVRLVITPMFHWDDKVTLVLVLISLLLFFMAVEFLLCSNFSAILWKSGKY</sequence>
<feature type="domain" description="SEC63" evidence="2">
    <location>
        <begin position="3"/>
        <end position="46"/>
    </location>
</feature>
<dbReference type="Proteomes" id="UP000828390">
    <property type="component" value="Unassembled WGS sequence"/>
</dbReference>
<feature type="transmembrane region" description="Helical" evidence="1">
    <location>
        <begin position="47"/>
        <end position="74"/>
    </location>
</feature>
<dbReference type="InterPro" id="IPR004179">
    <property type="entry name" value="Sec63-dom"/>
</dbReference>
<dbReference type="EMBL" id="JAIWYP010000012">
    <property type="protein sequence ID" value="KAH3727121.1"/>
    <property type="molecule type" value="Genomic_DNA"/>
</dbReference>
<keyword evidence="1" id="KW-1133">Transmembrane helix</keyword>
<dbReference type="AlphaFoldDB" id="A0A9D4HQB2"/>
<dbReference type="InterPro" id="IPR035892">
    <property type="entry name" value="C2_domain_sf"/>
</dbReference>
<reference evidence="3" key="2">
    <citation type="submission" date="2020-11" db="EMBL/GenBank/DDBJ databases">
        <authorList>
            <person name="McCartney M.A."/>
            <person name="Auch B."/>
            <person name="Kono T."/>
            <person name="Mallez S."/>
            <person name="Becker A."/>
            <person name="Gohl D.M."/>
            <person name="Silverstein K.A.T."/>
            <person name="Koren S."/>
            <person name="Bechman K.B."/>
            <person name="Herman A."/>
            <person name="Abrahante J.E."/>
            <person name="Garbe J."/>
        </authorList>
    </citation>
    <scope>NUCLEOTIDE SEQUENCE</scope>
    <source>
        <strain evidence="3">Duluth1</strain>
        <tissue evidence="3">Whole animal</tissue>
    </source>
</reference>
<keyword evidence="1" id="KW-0472">Membrane</keyword>
<evidence type="ECO:0000313" key="3">
    <source>
        <dbReference type="EMBL" id="KAH3727121.1"/>
    </source>
</evidence>
<dbReference type="Gene3D" id="2.60.40.150">
    <property type="entry name" value="C2 domain"/>
    <property type="match status" value="1"/>
</dbReference>
<evidence type="ECO:0000259" key="2">
    <source>
        <dbReference type="Pfam" id="PF02889"/>
    </source>
</evidence>
<gene>
    <name evidence="3" type="ORF">DPMN_053046</name>
</gene>
<accession>A0A9D4HQB2</accession>
<reference evidence="3" key="1">
    <citation type="journal article" date="2019" name="bioRxiv">
        <title>The Genome of the Zebra Mussel, Dreissena polymorpha: A Resource for Invasive Species Research.</title>
        <authorList>
            <person name="McCartney M.A."/>
            <person name="Auch B."/>
            <person name="Kono T."/>
            <person name="Mallez S."/>
            <person name="Zhang Y."/>
            <person name="Obille A."/>
            <person name="Becker A."/>
            <person name="Abrahante J.E."/>
            <person name="Garbe J."/>
            <person name="Badalamenti J.P."/>
            <person name="Herman A."/>
            <person name="Mangelson H."/>
            <person name="Liachko I."/>
            <person name="Sullivan S."/>
            <person name="Sone E.D."/>
            <person name="Koren S."/>
            <person name="Silverstein K.A.T."/>
            <person name="Beckman K.B."/>
            <person name="Gohl D.M."/>
        </authorList>
    </citation>
    <scope>NUCLEOTIDE SEQUENCE</scope>
    <source>
        <strain evidence="3">Duluth1</strain>
        <tissue evidence="3">Whole animal</tissue>
    </source>
</reference>
<proteinExistence type="predicted"/>